<organism evidence="2 3">
    <name type="scientific">Suillus discolor</name>
    <dbReference type="NCBI Taxonomy" id="1912936"/>
    <lineage>
        <taxon>Eukaryota</taxon>
        <taxon>Fungi</taxon>
        <taxon>Dikarya</taxon>
        <taxon>Basidiomycota</taxon>
        <taxon>Agaricomycotina</taxon>
        <taxon>Agaricomycetes</taxon>
        <taxon>Agaricomycetidae</taxon>
        <taxon>Boletales</taxon>
        <taxon>Suillineae</taxon>
        <taxon>Suillaceae</taxon>
        <taxon>Suillus</taxon>
    </lineage>
</organism>
<keyword evidence="3" id="KW-1185">Reference proteome</keyword>
<evidence type="ECO:0000313" key="2">
    <source>
        <dbReference type="EMBL" id="KAG2109943.1"/>
    </source>
</evidence>
<reference evidence="2" key="1">
    <citation type="journal article" date="2020" name="New Phytol.">
        <title>Comparative genomics reveals dynamic genome evolution in host specialist ectomycorrhizal fungi.</title>
        <authorList>
            <person name="Lofgren L.A."/>
            <person name="Nguyen N.H."/>
            <person name="Vilgalys R."/>
            <person name="Ruytinx J."/>
            <person name="Liao H.L."/>
            <person name="Branco S."/>
            <person name="Kuo A."/>
            <person name="LaButti K."/>
            <person name="Lipzen A."/>
            <person name="Andreopoulos W."/>
            <person name="Pangilinan J."/>
            <person name="Riley R."/>
            <person name="Hundley H."/>
            <person name="Na H."/>
            <person name="Barry K."/>
            <person name="Grigoriev I.V."/>
            <person name="Stajich J.E."/>
            <person name="Kennedy P.G."/>
        </authorList>
    </citation>
    <scope>NUCLEOTIDE SEQUENCE</scope>
    <source>
        <strain evidence="2">FC423</strain>
    </source>
</reference>
<evidence type="ECO:0008006" key="4">
    <source>
        <dbReference type="Google" id="ProtNLM"/>
    </source>
</evidence>
<name>A0A9P7F7U6_9AGAM</name>
<dbReference type="AlphaFoldDB" id="A0A9P7F7U6"/>
<proteinExistence type="predicted"/>
<comment type="caution">
    <text evidence="2">The sequence shown here is derived from an EMBL/GenBank/DDBJ whole genome shotgun (WGS) entry which is preliminary data.</text>
</comment>
<evidence type="ECO:0000313" key="3">
    <source>
        <dbReference type="Proteomes" id="UP000823399"/>
    </source>
</evidence>
<evidence type="ECO:0000256" key="1">
    <source>
        <dbReference type="SAM" id="MobiDB-lite"/>
    </source>
</evidence>
<feature type="compositionally biased region" description="Polar residues" evidence="1">
    <location>
        <begin position="138"/>
        <end position="155"/>
    </location>
</feature>
<accession>A0A9P7F7U6</accession>
<feature type="region of interest" description="Disordered" evidence="1">
    <location>
        <begin position="128"/>
        <end position="155"/>
    </location>
</feature>
<dbReference type="SUPFAM" id="SSF47459">
    <property type="entry name" value="HLH, helix-loop-helix DNA-binding domain"/>
    <property type="match status" value="1"/>
</dbReference>
<dbReference type="GeneID" id="64699368"/>
<dbReference type="EMBL" id="JABBWM010000022">
    <property type="protein sequence ID" value="KAG2109943.1"/>
    <property type="molecule type" value="Genomic_DNA"/>
</dbReference>
<feature type="region of interest" description="Disordered" evidence="1">
    <location>
        <begin position="1"/>
        <end position="26"/>
    </location>
</feature>
<protein>
    <recommendedName>
        <fullName evidence="4">BHLH domain-containing protein</fullName>
    </recommendedName>
</protein>
<dbReference type="OrthoDB" id="2646507at2759"/>
<dbReference type="Proteomes" id="UP000823399">
    <property type="component" value="Unassembled WGS sequence"/>
</dbReference>
<dbReference type="RefSeq" id="XP_041293811.1">
    <property type="nucleotide sequence ID" value="XM_041437109.1"/>
</dbReference>
<gene>
    <name evidence="2" type="ORF">F5147DRAFT_690946</name>
</gene>
<dbReference type="GO" id="GO:0046983">
    <property type="term" value="F:protein dimerization activity"/>
    <property type="evidence" value="ECO:0007669"/>
    <property type="project" value="InterPro"/>
</dbReference>
<dbReference type="InterPro" id="IPR036638">
    <property type="entry name" value="HLH_DNA-bd_sf"/>
</dbReference>
<sequence>MSESVVMHSFHHSQSHSASLERASSAQDKAMLQRQYRAKEAHALAELQKLLHGISPGADTYLTRLGTIVQATEMIKFLHYRNTMLEELHESPHPEPGYSATAAFDCHLVQHPLADWKWGNDHVDERHQHSDGAWNPGCPTSLNGVAMSSNRSVWH</sequence>